<evidence type="ECO:0000313" key="3">
    <source>
        <dbReference type="Proteomes" id="UP000218968"/>
    </source>
</evidence>
<keyword evidence="1" id="KW-0472">Membrane</keyword>
<proteinExistence type="predicted"/>
<evidence type="ECO:0000256" key="1">
    <source>
        <dbReference type="SAM" id="Phobius"/>
    </source>
</evidence>
<dbReference type="OrthoDB" id="5569385at2"/>
<keyword evidence="3" id="KW-1185">Reference proteome</keyword>
<protein>
    <recommendedName>
        <fullName evidence="4">DUF2007 domain-containing protein</fullName>
    </recommendedName>
</protein>
<evidence type="ECO:0008006" key="4">
    <source>
        <dbReference type="Google" id="ProtNLM"/>
    </source>
</evidence>
<dbReference type="InterPro" id="IPR046162">
    <property type="entry name" value="DUF6164"/>
</dbReference>
<dbReference type="Pfam" id="PF19661">
    <property type="entry name" value="DUF6164"/>
    <property type="match status" value="1"/>
</dbReference>
<evidence type="ECO:0000313" key="2">
    <source>
        <dbReference type="EMBL" id="ATD67875.1"/>
    </source>
</evidence>
<gene>
    <name evidence="2" type="ORF">CNR27_10920</name>
</gene>
<reference evidence="3" key="1">
    <citation type="submission" date="2017-09" db="EMBL/GenBank/DDBJ databases">
        <title>Luteimonas liuhanmingii sp.nov., isolated from the intestinal contents of Tibetan Plateau Pika in Yushu, Qinghai Province, China.</title>
        <authorList>
            <person name="Gui Z."/>
        </authorList>
    </citation>
    <scope>NUCLEOTIDE SEQUENCE [LARGE SCALE GENOMIC DNA]</scope>
    <source>
        <strain evidence="3">100111</strain>
    </source>
</reference>
<sequence>MAKLLLNLRYVPEDEAADVRDFLDAAGMEWYQTRPSPFGISHGGIWLRNNEDFAEAKRLMADYQRGRQARAREARERAEREGTTETFADIARADPVRLVMIVLAIIFLIGLMAVPGYMLSR</sequence>
<dbReference type="RefSeq" id="WP_096298715.1">
    <property type="nucleotide sequence ID" value="NZ_CP023406.1"/>
</dbReference>
<dbReference type="AlphaFoldDB" id="A0A290XFF6"/>
<keyword evidence="1" id="KW-0812">Transmembrane</keyword>
<feature type="transmembrane region" description="Helical" evidence="1">
    <location>
        <begin position="98"/>
        <end position="119"/>
    </location>
</feature>
<name>A0A290XFF6_9GAMM</name>
<dbReference type="EMBL" id="CP023406">
    <property type="protein sequence ID" value="ATD67875.1"/>
    <property type="molecule type" value="Genomic_DNA"/>
</dbReference>
<dbReference type="Proteomes" id="UP000218968">
    <property type="component" value="Chromosome"/>
</dbReference>
<organism evidence="2 3">
    <name type="scientific">Luteimonas chenhongjianii</name>
    <dbReference type="NCBI Taxonomy" id="2006110"/>
    <lineage>
        <taxon>Bacteria</taxon>
        <taxon>Pseudomonadati</taxon>
        <taxon>Pseudomonadota</taxon>
        <taxon>Gammaproteobacteria</taxon>
        <taxon>Lysobacterales</taxon>
        <taxon>Lysobacteraceae</taxon>
        <taxon>Luteimonas</taxon>
    </lineage>
</organism>
<accession>A0A290XFF6</accession>
<keyword evidence="1" id="KW-1133">Transmembrane helix</keyword>
<dbReference type="KEGG" id="lum:CNR27_10920"/>